<dbReference type="EMBL" id="JAQQAF010000004">
    <property type="protein sequence ID" value="KAJ8492408.1"/>
    <property type="molecule type" value="Genomic_DNA"/>
</dbReference>
<accession>A0AAV8R2L5</accession>
<organism evidence="2 3">
    <name type="scientific">Ensete ventricosum</name>
    <name type="common">Abyssinian banana</name>
    <name type="synonym">Musa ensete</name>
    <dbReference type="NCBI Taxonomy" id="4639"/>
    <lineage>
        <taxon>Eukaryota</taxon>
        <taxon>Viridiplantae</taxon>
        <taxon>Streptophyta</taxon>
        <taxon>Embryophyta</taxon>
        <taxon>Tracheophyta</taxon>
        <taxon>Spermatophyta</taxon>
        <taxon>Magnoliopsida</taxon>
        <taxon>Liliopsida</taxon>
        <taxon>Zingiberales</taxon>
        <taxon>Musaceae</taxon>
        <taxon>Ensete</taxon>
    </lineage>
</organism>
<feature type="region of interest" description="Disordered" evidence="1">
    <location>
        <begin position="1"/>
        <end position="20"/>
    </location>
</feature>
<gene>
    <name evidence="2" type="ORF">OPV22_014129</name>
</gene>
<evidence type="ECO:0000313" key="3">
    <source>
        <dbReference type="Proteomes" id="UP001222027"/>
    </source>
</evidence>
<dbReference type="Proteomes" id="UP001222027">
    <property type="component" value="Unassembled WGS sequence"/>
</dbReference>
<proteinExistence type="predicted"/>
<keyword evidence="3" id="KW-1185">Reference proteome</keyword>
<protein>
    <submittedName>
        <fullName evidence="2">Uncharacterized protein</fullName>
    </submittedName>
</protein>
<sequence>MGSEPGTLIRHAPESAARDDKCRRQGFLEMEAEHPEGIASAAGDTIREVRRFYGSAVDVSGIQLASEASEGGEVRGWQRGG</sequence>
<feature type="compositionally biased region" description="Basic and acidic residues" evidence="1">
    <location>
        <begin position="11"/>
        <end position="20"/>
    </location>
</feature>
<comment type="caution">
    <text evidence="2">The sequence shown here is derived from an EMBL/GenBank/DDBJ whole genome shotgun (WGS) entry which is preliminary data.</text>
</comment>
<evidence type="ECO:0000313" key="2">
    <source>
        <dbReference type="EMBL" id="KAJ8492408.1"/>
    </source>
</evidence>
<dbReference type="AlphaFoldDB" id="A0AAV8R2L5"/>
<evidence type="ECO:0000256" key="1">
    <source>
        <dbReference type="SAM" id="MobiDB-lite"/>
    </source>
</evidence>
<name>A0AAV8R2L5_ENSVE</name>
<reference evidence="2 3" key="1">
    <citation type="submission" date="2022-12" db="EMBL/GenBank/DDBJ databases">
        <title>Chromosome-scale assembly of the Ensete ventricosum genome.</title>
        <authorList>
            <person name="Dussert Y."/>
            <person name="Stocks J."/>
            <person name="Wendawek A."/>
            <person name="Woldeyes F."/>
            <person name="Nichols R.A."/>
            <person name="Borrell J.S."/>
        </authorList>
    </citation>
    <scope>NUCLEOTIDE SEQUENCE [LARGE SCALE GENOMIC DNA]</scope>
    <source>
        <strain evidence="3">cv. Maze</strain>
        <tissue evidence="2">Seeds</tissue>
    </source>
</reference>